<proteinExistence type="predicted"/>
<dbReference type="Gene3D" id="3.30.70.270">
    <property type="match status" value="1"/>
</dbReference>
<organism evidence="1 2">
    <name type="scientific">Extibacter muris</name>
    <dbReference type="NCBI Taxonomy" id="1796622"/>
    <lineage>
        <taxon>Bacteria</taxon>
        <taxon>Bacillati</taxon>
        <taxon>Bacillota</taxon>
        <taxon>Clostridia</taxon>
        <taxon>Lachnospirales</taxon>
        <taxon>Lachnospiraceae</taxon>
        <taxon>Extibacter</taxon>
    </lineage>
</organism>
<reference evidence="1 2" key="1">
    <citation type="journal article" date="2016" name="Nat. Microbiol.">
        <title>The Mouse Intestinal Bacterial Collection (miBC) provides host-specific insight into cultured diversity and functional potential of the gut microbiota.</title>
        <authorList>
            <person name="Lagkouvardos I."/>
            <person name="Pukall R."/>
            <person name="Abt B."/>
            <person name="Foesel B.U."/>
            <person name="Meier-Kolthoff J.P."/>
            <person name="Kumar N."/>
            <person name="Bresciani A."/>
            <person name="Martinez I."/>
            <person name="Just S."/>
            <person name="Ziegler C."/>
            <person name="Brugiroux S."/>
            <person name="Garzetti D."/>
            <person name="Wenning M."/>
            <person name="Bui T.P."/>
            <person name="Wang J."/>
            <person name="Hugenholtz F."/>
            <person name="Plugge C.M."/>
            <person name="Peterson D.A."/>
            <person name="Hornef M.W."/>
            <person name="Baines J.F."/>
            <person name="Smidt H."/>
            <person name="Walter J."/>
            <person name="Kristiansen K."/>
            <person name="Nielsen H.B."/>
            <person name="Haller D."/>
            <person name="Overmann J."/>
            <person name="Stecher B."/>
            <person name="Clavel T."/>
        </authorList>
    </citation>
    <scope>NUCLEOTIDE SEQUENCE [LARGE SCALE GENOMIC DNA]</scope>
    <source>
        <strain evidence="1 2">DSM 28560</strain>
    </source>
</reference>
<comment type="caution">
    <text evidence="1">The sequence shown here is derived from an EMBL/GenBank/DDBJ whole genome shotgun (WGS) entry which is preliminary data.</text>
</comment>
<evidence type="ECO:0000313" key="1">
    <source>
        <dbReference type="EMBL" id="TDA22945.1"/>
    </source>
</evidence>
<gene>
    <name evidence="1" type="ORF">E1963_02315</name>
</gene>
<name>A0A4R4FH21_9FIRM</name>
<dbReference type="EMBL" id="SMMX01000002">
    <property type="protein sequence ID" value="TDA22945.1"/>
    <property type="molecule type" value="Genomic_DNA"/>
</dbReference>
<dbReference type="RefSeq" id="WP_132274780.1">
    <property type="nucleotide sequence ID" value="NZ_JAOBST010000006.1"/>
</dbReference>
<keyword evidence="2" id="KW-1185">Reference proteome</keyword>
<protein>
    <submittedName>
        <fullName evidence="1">Diguanylate cyclase</fullName>
    </submittedName>
</protein>
<dbReference type="SUPFAM" id="SSF55073">
    <property type="entry name" value="Nucleotide cyclase"/>
    <property type="match status" value="1"/>
</dbReference>
<dbReference type="AlphaFoldDB" id="A0A4R4FH21"/>
<dbReference type="InterPro" id="IPR043128">
    <property type="entry name" value="Rev_trsase/Diguanyl_cyclase"/>
</dbReference>
<dbReference type="Proteomes" id="UP000295710">
    <property type="component" value="Unassembled WGS sequence"/>
</dbReference>
<sequence>MVDKLHQPMGIDDGTVTATVSIGASYYPEDGRDFYDLYRRADSASTAGSR</sequence>
<evidence type="ECO:0000313" key="2">
    <source>
        <dbReference type="Proteomes" id="UP000295710"/>
    </source>
</evidence>
<accession>A0A4R4FH21</accession>
<dbReference type="InterPro" id="IPR029787">
    <property type="entry name" value="Nucleotide_cyclase"/>
</dbReference>